<dbReference type="GO" id="GO:0016705">
    <property type="term" value="F:oxidoreductase activity, acting on paired donors, with incorporation or reduction of molecular oxygen"/>
    <property type="evidence" value="ECO:0007669"/>
    <property type="project" value="InterPro"/>
</dbReference>
<sequence length="87" mass="9977">MVYLENVIKETLRLYPPGPLIGRKCKESIKTGSYTIPSGTNIYLNIYKLHRDPDVFSNPEEFNPERFSPESNTKRDTFSYIPFSAGS</sequence>
<evidence type="ECO:0000313" key="12">
    <source>
        <dbReference type="Proteomes" id="UP000054359"/>
    </source>
</evidence>
<dbReference type="Gene3D" id="1.10.630.10">
    <property type="entry name" value="Cytochrome P450"/>
    <property type="match status" value="1"/>
</dbReference>
<keyword evidence="9" id="KW-0560">Oxidoreductase</keyword>
<dbReference type="Pfam" id="PF00067">
    <property type="entry name" value="p450"/>
    <property type="match status" value="1"/>
</dbReference>
<evidence type="ECO:0000256" key="9">
    <source>
        <dbReference type="ARBA" id="ARBA00023033"/>
    </source>
</evidence>
<dbReference type="PANTHER" id="PTHR24291:SF189">
    <property type="entry name" value="CYTOCHROME P450 4C3-RELATED"/>
    <property type="match status" value="1"/>
</dbReference>
<evidence type="ECO:0000256" key="3">
    <source>
        <dbReference type="ARBA" id="ARBA00004586"/>
    </source>
</evidence>
<dbReference type="PRINTS" id="PR00465">
    <property type="entry name" value="EP450IV"/>
</dbReference>
<evidence type="ECO:0000256" key="4">
    <source>
        <dbReference type="ARBA" id="ARBA00010617"/>
    </source>
</evidence>
<evidence type="ECO:0000313" key="11">
    <source>
        <dbReference type="EMBL" id="KFM61115.1"/>
    </source>
</evidence>
<comment type="similarity">
    <text evidence="4">Belongs to the cytochrome P450 family.</text>
</comment>
<dbReference type="OrthoDB" id="6428075at2759"/>
<dbReference type="InterPro" id="IPR036396">
    <property type="entry name" value="Cyt_P450_sf"/>
</dbReference>
<name>A0A087T7M6_STEMI</name>
<reference evidence="11 12" key="1">
    <citation type="submission" date="2013-11" db="EMBL/GenBank/DDBJ databases">
        <title>Genome sequencing of Stegodyphus mimosarum.</title>
        <authorList>
            <person name="Bechsgaard J."/>
        </authorList>
    </citation>
    <scope>NUCLEOTIDE SEQUENCE [LARGE SCALE GENOMIC DNA]</scope>
</reference>
<keyword evidence="8" id="KW-0408">Iron</keyword>
<keyword evidence="7" id="KW-0256">Endoplasmic reticulum</keyword>
<gene>
    <name evidence="11" type="ORF">X975_07818</name>
</gene>
<comment type="function">
    <text evidence="2">May be involved in the metabolism of insect hormones and in the breakdown of synthetic insecticides.</text>
</comment>
<dbReference type="AlphaFoldDB" id="A0A087T7M6"/>
<dbReference type="Proteomes" id="UP000054359">
    <property type="component" value="Unassembled WGS sequence"/>
</dbReference>
<proteinExistence type="inferred from homology"/>
<accession>A0A087T7M6</accession>
<keyword evidence="5" id="KW-0349">Heme</keyword>
<keyword evidence="6" id="KW-0479">Metal-binding</keyword>
<dbReference type="SUPFAM" id="SSF48264">
    <property type="entry name" value="Cytochrome P450"/>
    <property type="match status" value="1"/>
</dbReference>
<keyword evidence="10" id="KW-0472">Membrane</keyword>
<dbReference type="InterPro" id="IPR001128">
    <property type="entry name" value="Cyt_P450"/>
</dbReference>
<dbReference type="EMBL" id="KK113824">
    <property type="protein sequence ID" value="KFM61115.1"/>
    <property type="molecule type" value="Genomic_DNA"/>
</dbReference>
<organism evidence="11 12">
    <name type="scientific">Stegodyphus mimosarum</name>
    <name type="common">African social velvet spider</name>
    <dbReference type="NCBI Taxonomy" id="407821"/>
    <lineage>
        <taxon>Eukaryota</taxon>
        <taxon>Metazoa</taxon>
        <taxon>Ecdysozoa</taxon>
        <taxon>Arthropoda</taxon>
        <taxon>Chelicerata</taxon>
        <taxon>Arachnida</taxon>
        <taxon>Araneae</taxon>
        <taxon>Araneomorphae</taxon>
        <taxon>Entelegynae</taxon>
        <taxon>Eresoidea</taxon>
        <taxon>Eresidae</taxon>
        <taxon>Stegodyphus</taxon>
    </lineage>
</organism>
<dbReference type="PANTHER" id="PTHR24291">
    <property type="entry name" value="CYTOCHROME P450 FAMILY 4"/>
    <property type="match status" value="1"/>
</dbReference>
<dbReference type="GO" id="GO:0004497">
    <property type="term" value="F:monooxygenase activity"/>
    <property type="evidence" value="ECO:0007669"/>
    <property type="project" value="UniProtKB-KW"/>
</dbReference>
<feature type="non-terminal residue" evidence="11">
    <location>
        <position position="87"/>
    </location>
</feature>
<protein>
    <submittedName>
        <fullName evidence="11">Cytochrome P450 4C1</fullName>
    </submittedName>
</protein>
<evidence type="ECO:0000256" key="7">
    <source>
        <dbReference type="ARBA" id="ARBA00022824"/>
    </source>
</evidence>
<comment type="subcellular location">
    <subcellularLocation>
        <location evidence="3">Endoplasmic reticulum membrane</location>
    </subcellularLocation>
</comment>
<evidence type="ECO:0000256" key="6">
    <source>
        <dbReference type="ARBA" id="ARBA00022723"/>
    </source>
</evidence>
<dbReference type="GO" id="GO:0005506">
    <property type="term" value="F:iron ion binding"/>
    <property type="evidence" value="ECO:0007669"/>
    <property type="project" value="InterPro"/>
</dbReference>
<dbReference type="STRING" id="407821.A0A087T7M6"/>
<evidence type="ECO:0000256" key="2">
    <source>
        <dbReference type="ARBA" id="ARBA00003690"/>
    </source>
</evidence>
<evidence type="ECO:0000256" key="8">
    <source>
        <dbReference type="ARBA" id="ARBA00023004"/>
    </source>
</evidence>
<keyword evidence="9" id="KW-0503">Monooxygenase</keyword>
<evidence type="ECO:0000256" key="1">
    <source>
        <dbReference type="ARBA" id="ARBA00001971"/>
    </source>
</evidence>
<evidence type="ECO:0000256" key="10">
    <source>
        <dbReference type="ARBA" id="ARBA00023136"/>
    </source>
</evidence>
<dbReference type="GO" id="GO:0005789">
    <property type="term" value="C:endoplasmic reticulum membrane"/>
    <property type="evidence" value="ECO:0007669"/>
    <property type="project" value="UniProtKB-SubCell"/>
</dbReference>
<comment type="cofactor">
    <cofactor evidence="1">
        <name>heme</name>
        <dbReference type="ChEBI" id="CHEBI:30413"/>
    </cofactor>
</comment>
<dbReference type="InterPro" id="IPR050196">
    <property type="entry name" value="Cytochrome_P450_Monoox"/>
</dbReference>
<dbReference type="InterPro" id="IPR002403">
    <property type="entry name" value="Cyt_P450_E_grp-IV"/>
</dbReference>
<keyword evidence="12" id="KW-1185">Reference proteome</keyword>
<evidence type="ECO:0000256" key="5">
    <source>
        <dbReference type="ARBA" id="ARBA00022617"/>
    </source>
</evidence>
<dbReference type="GO" id="GO:0020037">
    <property type="term" value="F:heme binding"/>
    <property type="evidence" value="ECO:0007669"/>
    <property type="project" value="InterPro"/>
</dbReference>
<dbReference type="OMA" id="VINQYMI"/>